<dbReference type="Pfam" id="PF01420">
    <property type="entry name" value="Methylase_S"/>
    <property type="match status" value="2"/>
</dbReference>
<dbReference type="AlphaFoldDB" id="A0A5D6WGZ6"/>
<dbReference type="Gene3D" id="1.10.287.1120">
    <property type="entry name" value="Bipartite methylase S protein"/>
    <property type="match status" value="1"/>
</dbReference>
<dbReference type="GO" id="GO:0004519">
    <property type="term" value="F:endonuclease activity"/>
    <property type="evidence" value="ECO:0007669"/>
    <property type="project" value="UniProtKB-KW"/>
</dbReference>
<reference evidence="6 7" key="1">
    <citation type="submission" date="2019-08" db="EMBL/GenBank/DDBJ databases">
        <title>Selenomonas sp. mPRGC5 and Selenomonas sp. mPRGC8 isolated from ruminal fluid of dairy goat (Capra hircus).</title>
        <authorList>
            <person name="Poothong S."/>
            <person name="Nuengjamnong C."/>
            <person name="Tanasupawat S."/>
        </authorList>
    </citation>
    <scope>NUCLEOTIDE SEQUENCE [LARGE SCALE GENOMIC DNA]</scope>
    <source>
        <strain evidence="7">mPRGC8</strain>
    </source>
</reference>
<comment type="similarity">
    <text evidence="1">Belongs to the type-I restriction system S methylase family.</text>
</comment>
<gene>
    <name evidence="6" type="ORF">FZ041_12280</name>
</gene>
<dbReference type="CDD" id="cd17517">
    <property type="entry name" value="RMtype1_S_EcoKI_StySPI-TRD2-CR2_like"/>
    <property type="match status" value="1"/>
</dbReference>
<dbReference type="PANTHER" id="PTHR43140">
    <property type="entry name" value="TYPE-1 RESTRICTION ENZYME ECOKI SPECIFICITY PROTEIN"/>
    <property type="match status" value="1"/>
</dbReference>
<evidence type="ECO:0000256" key="4">
    <source>
        <dbReference type="ARBA" id="ARBA00038652"/>
    </source>
</evidence>
<dbReference type="InterPro" id="IPR000055">
    <property type="entry name" value="Restrct_endonuc_typeI_TRD"/>
</dbReference>
<dbReference type="GO" id="GO:0009307">
    <property type="term" value="P:DNA restriction-modification system"/>
    <property type="evidence" value="ECO:0007669"/>
    <property type="project" value="UniProtKB-KW"/>
</dbReference>
<keyword evidence="7" id="KW-1185">Reference proteome</keyword>
<evidence type="ECO:0000256" key="2">
    <source>
        <dbReference type="ARBA" id="ARBA00022747"/>
    </source>
</evidence>
<keyword evidence="6" id="KW-0540">Nuclease</keyword>
<dbReference type="SUPFAM" id="SSF116734">
    <property type="entry name" value="DNA methylase specificity domain"/>
    <property type="match status" value="2"/>
</dbReference>
<keyword evidence="3" id="KW-0238">DNA-binding</keyword>
<evidence type="ECO:0000256" key="1">
    <source>
        <dbReference type="ARBA" id="ARBA00010923"/>
    </source>
</evidence>
<keyword evidence="2" id="KW-0680">Restriction system</keyword>
<dbReference type="InterPro" id="IPR051212">
    <property type="entry name" value="Type-I_RE_S_subunit"/>
</dbReference>
<dbReference type="PANTHER" id="PTHR43140:SF1">
    <property type="entry name" value="TYPE I RESTRICTION ENZYME ECOKI SPECIFICITY SUBUNIT"/>
    <property type="match status" value="1"/>
</dbReference>
<keyword evidence="6" id="KW-0255">Endonuclease</keyword>
<keyword evidence="6" id="KW-0378">Hydrolase</keyword>
<comment type="subunit">
    <text evidence="4">The methyltransferase is composed of M and S polypeptides.</text>
</comment>
<comment type="caution">
    <text evidence="6">The sequence shown here is derived from an EMBL/GenBank/DDBJ whole genome shotgun (WGS) entry which is preliminary data.</text>
</comment>
<evidence type="ECO:0000313" key="7">
    <source>
        <dbReference type="Proteomes" id="UP000322783"/>
    </source>
</evidence>
<evidence type="ECO:0000313" key="6">
    <source>
        <dbReference type="EMBL" id="TYZ27180.1"/>
    </source>
</evidence>
<dbReference type="RefSeq" id="WP_149189767.1">
    <property type="nucleotide sequence ID" value="NZ_VTOZ01000031.1"/>
</dbReference>
<protein>
    <submittedName>
        <fullName evidence="6">Restriction endonuclease subunit S</fullName>
    </submittedName>
</protein>
<evidence type="ECO:0000256" key="3">
    <source>
        <dbReference type="ARBA" id="ARBA00023125"/>
    </source>
</evidence>
<dbReference type="Proteomes" id="UP000322783">
    <property type="component" value="Unassembled WGS sequence"/>
</dbReference>
<dbReference type="EMBL" id="VTOZ01000031">
    <property type="protein sequence ID" value="TYZ27180.1"/>
    <property type="molecule type" value="Genomic_DNA"/>
</dbReference>
<dbReference type="Gene3D" id="3.90.220.20">
    <property type="entry name" value="DNA methylase specificity domains"/>
    <property type="match status" value="2"/>
</dbReference>
<dbReference type="InterPro" id="IPR044946">
    <property type="entry name" value="Restrct_endonuc_typeI_TRD_sf"/>
</dbReference>
<name>A0A5D6WGZ6_9FIRM</name>
<accession>A0A5D6WGZ6</accession>
<feature type="domain" description="Type I restriction modification DNA specificity" evidence="5">
    <location>
        <begin position="26"/>
        <end position="197"/>
    </location>
</feature>
<feature type="domain" description="Type I restriction modification DNA specificity" evidence="5">
    <location>
        <begin position="234"/>
        <end position="405"/>
    </location>
</feature>
<organism evidence="6 7">
    <name type="scientific">Selenomonas caprae</name>
    <dbReference type="NCBI Taxonomy" id="2606905"/>
    <lineage>
        <taxon>Bacteria</taxon>
        <taxon>Bacillati</taxon>
        <taxon>Bacillota</taxon>
        <taxon>Negativicutes</taxon>
        <taxon>Selenomonadales</taxon>
        <taxon>Selenomonadaceae</taxon>
        <taxon>Selenomonas</taxon>
    </lineage>
</organism>
<proteinExistence type="inferred from homology"/>
<dbReference type="GO" id="GO:0003677">
    <property type="term" value="F:DNA binding"/>
    <property type="evidence" value="ECO:0007669"/>
    <property type="project" value="UniProtKB-KW"/>
</dbReference>
<evidence type="ECO:0000259" key="5">
    <source>
        <dbReference type="Pfam" id="PF01420"/>
    </source>
</evidence>
<sequence>MKAILRDEREMKDSGIVWASKMPNHWATIPLYSVLEEINQKNEPIITTNILSLTNTDGVIPYSERGNQGNKAKTSFEDYKVVYPNTIVANSMNILIGSVGLSKYEGCVSPVYYVYKSKNDTDIRYINYLFQMESFQKNLRQYANGILEIRLRVSSHDILHQNIAFPSYKEQEIIANYLDDRCSKIDAIIAEAKASIEEYKELKQAVIYEAVTKGLDKNVEMKDSEYEFIGNVPEHWMVCKLRHIGLPQNGISTSGDSFGSGYPFVSYGDVYKNYELPHEVSGLVESSDEDRERYSVQAGDIFFTRTSETKEEIGFSAVCEKTIQNATFAGFLIRVRPFNNKLDTKFAKYYFRSKHLRAYFVKEMNLVIRASLGQDLLKGAPVLLPPKNEQSLIAEYLENKCSTIDNVIEEKEDIIDNLEAYKKSLIYEVVTGKRKVVA</sequence>